<keyword evidence="2" id="KW-1185">Reference proteome</keyword>
<dbReference type="PANTHER" id="PTHR34488">
    <property type="entry name" value="SI:CH211-245H14.1-RELATED"/>
    <property type="match status" value="1"/>
</dbReference>
<dbReference type="EMBL" id="VSWD01000009">
    <property type="protein sequence ID" value="KAK3093774.1"/>
    <property type="molecule type" value="Genomic_DNA"/>
</dbReference>
<dbReference type="PANTHER" id="PTHR34488:SF1">
    <property type="entry name" value="SI:CH211-245H14.1-RELATED"/>
    <property type="match status" value="1"/>
</dbReference>
<sequence length="143" mass="15988">HTTLNAALSSQVVEELMTNLRTHLQTDGVELDQRKYTTGTECTGPVVAICINVSRLGTDVQEVLKHIKKDQHDIAVLVLHHKEAHALPNQNSDRILTSSEYKKLGAIIDVAFLSNKGMYPCEMNSLAMRRLVSFLLQYKTDLS</sequence>
<dbReference type="AlphaFoldDB" id="A0AA89BSD0"/>
<comment type="caution">
    <text evidence="1">The sequence shown here is derived from an EMBL/GenBank/DDBJ whole genome shotgun (WGS) entry which is preliminary data.</text>
</comment>
<gene>
    <name evidence="1" type="ORF">FSP39_020055</name>
</gene>
<feature type="non-terminal residue" evidence="1">
    <location>
        <position position="1"/>
    </location>
</feature>
<name>A0AA89BSD0_PINIB</name>
<dbReference type="Proteomes" id="UP001186944">
    <property type="component" value="Unassembled WGS sequence"/>
</dbReference>
<proteinExistence type="predicted"/>
<organism evidence="1 2">
    <name type="scientific">Pinctada imbricata</name>
    <name type="common">Atlantic pearl-oyster</name>
    <name type="synonym">Pinctada martensii</name>
    <dbReference type="NCBI Taxonomy" id="66713"/>
    <lineage>
        <taxon>Eukaryota</taxon>
        <taxon>Metazoa</taxon>
        <taxon>Spiralia</taxon>
        <taxon>Lophotrochozoa</taxon>
        <taxon>Mollusca</taxon>
        <taxon>Bivalvia</taxon>
        <taxon>Autobranchia</taxon>
        <taxon>Pteriomorphia</taxon>
        <taxon>Pterioida</taxon>
        <taxon>Pterioidea</taxon>
        <taxon>Pteriidae</taxon>
        <taxon>Pinctada</taxon>
    </lineage>
</organism>
<reference evidence="1" key="1">
    <citation type="submission" date="2019-08" db="EMBL/GenBank/DDBJ databases">
        <title>The improved chromosome-level genome for the pearl oyster Pinctada fucata martensii using PacBio sequencing and Hi-C.</title>
        <authorList>
            <person name="Zheng Z."/>
        </authorList>
    </citation>
    <scope>NUCLEOTIDE SEQUENCE</scope>
    <source>
        <strain evidence="1">ZZ-2019</strain>
        <tissue evidence="1">Adductor muscle</tissue>
    </source>
</reference>
<accession>A0AA89BSD0</accession>
<protein>
    <submittedName>
        <fullName evidence="1">Uncharacterized protein</fullName>
    </submittedName>
</protein>
<evidence type="ECO:0000313" key="1">
    <source>
        <dbReference type="EMBL" id="KAK3093774.1"/>
    </source>
</evidence>
<evidence type="ECO:0000313" key="2">
    <source>
        <dbReference type="Proteomes" id="UP001186944"/>
    </source>
</evidence>